<dbReference type="AlphaFoldDB" id="A0A077ZTR5"/>
<dbReference type="PROSITE" id="PS50222">
    <property type="entry name" value="EF_HAND_2"/>
    <property type="match status" value="1"/>
</dbReference>
<dbReference type="SUPFAM" id="SSF47473">
    <property type="entry name" value="EF-hand"/>
    <property type="match status" value="1"/>
</dbReference>
<dbReference type="Proteomes" id="UP000039865">
    <property type="component" value="Unassembled WGS sequence"/>
</dbReference>
<reference evidence="2 3" key="1">
    <citation type="submission" date="2014-06" db="EMBL/GenBank/DDBJ databases">
        <authorList>
            <person name="Swart Estienne"/>
        </authorList>
    </citation>
    <scope>NUCLEOTIDE SEQUENCE [LARGE SCALE GENOMIC DNA]</scope>
    <source>
        <strain evidence="2 3">130c</strain>
    </source>
</reference>
<name>A0A077ZTR5_STYLE</name>
<keyword evidence="3" id="KW-1185">Reference proteome</keyword>
<dbReference type="EMBL" id="CCKQ01000726">
    <property type="protein sequence ID" value="CDW71821.1"/>
    <property type="molecule type" value="Genomic_DNA"/>
</dbReference>
<evidence type="ECO:0000313" key="3">
    <source>
        <dbReference type="Proteomes" id="UP000039865"/>
    </source>
</evidence>
<organism evidence="2 3">
    <name type="scientific">Stylonychia lemnae</name>
    <name type="common">Ciliate</name>
    <dbReference type="NCBI Taxonomy" id="5949"/>
    <lineage>
        <taxon>Eukaryota</taxon>
        <taxon>Sar</taxon>
        <taxon>Alveolata</taxon>
        <taxon>Ciliophora</taxon>
        <taxon>Intramacronucleata</taxon>
        <taxon>Spirotrichea</taxon>
        <taxon>Stichotrichia</taxon>
        <taxon>Sporadotrichida</taxon>
        <taxon>Oxytrichidae</taxon>
        <taxon>Stylonychinae</taxon>
        <taxon>Stylonychia</taxon>
    </lineage>
</organism>
<accession>A0A077ZTR5</accession>
<protein>
    <recommendedName>
        <fullName evidence="1">EF-hand domain-containing protein</fullName>
    </recommendedName>
</protein>
<evidence type="ECO:0000313" key="2">
    <source>
        <dbReference type="EMBL" id="CDW71821.1"/>
    </source>
</evidence>
<dbReference type="GO" id="GO:0005509">
    <property type="term" value="F:calcium ion binding"/>
    <property type="evidence" value="ECO:0007669"/>
    <property type="project" value="InterPro"/>
</dbReference>
<gene>
    <name evidence="2" type="primary">Contig8373.g8929</name>
    <name evidence="2" type="ORF">STYLEM_771</name>
</gene>
<dbReference type="InParanoid" id="A0A077ZTR5"/>
<dbReference type="InterPro" id="IPR011992">
    <property type="entry name" value="EF-hand-dom_pair"/>
</dbReference>
<feature type="domain" description="EF-hand" evidence="1">
    <location>
        <begin position="23"/>
        <end position="58"/>
    </location>
</feature>
<evidence type="ECO:0000259" key="1">
    <source>
        <dbReference type="PROSITE" id="PS50222"/>
    </source>
</evidence>
<proteinExistence type="predicted"/>
<sequence length="109" mass="12824">MPKKSQQEETRDEIKAFTTKEDLIQSFIEQTFRVLDMDRAGTFTRDDLIHFLGFFVAECNLMKINEASLDQILIKKVGVKDLFKINSKQLDQTIRIILEEQLNQFNRVL</sequence>
<dbReference type="InterPro" id="IPR002048">
    <property type="entry name" value="EF_hand_dom"/>
</dbReference>